<keyword evidence="9" id="KW-0479">Metal-binding</keyword>
<evidence type="ECO:0000256" key="10">
    <source>
        <dbReference type="ARBA" id="ARBA00022741"/>
    </source>
</evidence>
<dbReference type="GO" id="GO:0000049">
    <property type="term" value="F:tRNA binding"/>
    <property type="evidence" value="ECO:0007669"/>
    <property type="project" value="UniProtKB-KW"/>
</dbReference>
<evidence type="ECO:0000256" key="29">
    <source>
        <dbReference type="ARBA" id="ARBA00074890"/>
    </source>
</evidence>
<dbReference type="SMART" id="SM00487">
    <property type="entry name" value="DEXDc"/>
    <property type="match status" value="1"/>
</dbReference>
<keyword evidence="24" id="KW-0687">Ribonucleoprotein</keyword>
<feature type="domain" description="AN1-type" evidence="33">
    <location>
        <begin position="1053"/>
        <end position="1102"/>
    </location>
</feature>
<dbReference type="EC" id="3.6.4.12" evidence="5"/>
<evidence type="ECO:0000256" key="32">
    <source>
        <dbReference type="SAM" id="MobiDB-lite"/>
    </source>
</evidence>
<evidence type="ECO:0000256" key="11">
    <source>
        <dbReference type="ARBA" id="ARBA00022771"/>
    </source>
</evidence>
<evidence type="ECO:0000256" key="30">
    <source>
        <dbReference type="ARBA" id="ARBA00082678"/>
    </source>
</evidence>
<dbReference type="SUPFAM" id="SSF118310">
    <property type="entry name" value="AN1-like Zinc finger"/>
    <property type="match status" value="1"/>
</dbReference>
<evidence type="ECO:0000256" key="9">
    <source>
        <dbReference type="ARBA" id="ARBA00022723"/>
    </source>
</evidence>
<dbReference type="InterPro" id="IPR035896">
    <property type="entry name" value="AN1-like_Znf"/>
</dbReference>
<dbReference type="GO" id="GO:0003677">
    <property type="term" value="F:DNA binding"/>
    <property type="evidence" value="ECO:0007669"/>
    <property type="project" value="UniProtKB-KW"/>
</dbReference>
<evidence type="ECO:0000313" key="35">
    <source>
        <dbReference type="EMBL" id="CAH2326179.1"/>
    </source>
</evidence>
<feature type="domain" description="R3H" evidence="34">
    <location>
        <begin position="883"/>
        <end position="947"/>
    </location>
</feature>
<dbReference type="GO" id="GO:0005524">
    <property type="term" value="F:ATP binding"/>
    <property type="evidence" value="ECO:0007669"/>
    <property type="project" value="UniProtKB-KW"/>
</dbReference>
<dbReference type="InterPro" id="IPR041679">
    <property type="entry name" value="DNA2/NAM7-like_C"/>
</dbReference>
<dbReference type="PANTHER" id="PTHR43788">
    <property type="entry name" value="DNA2/NAM7 HELICASE FAMILY MEMBER"/>
    <property type="match status" value="1"/>
</dbReference>
<feature type="region of interest" description="Disordered" evidence="32">
    <location>
        <begin position="1001"/>
        <end position="1026"/>
    </location>
</feature>
<evidence type="ECO:0000256" key="31">
    <source>
        <dbReference type="PROSITE-ProRule" id="PRU00449"/>
    </source>
</evidence>
<dbReference type="GO" id="GO:0043139">
    <property type="term" value="F:5'-3' DNA helicase activity"/>
    <property type="evidence" value="ECO:0007669"/>
    <property type="project" value="TreeGrafter"/>
</dbReference>
<dbReference type="Pfam" id="PF21138">
    <property type="entry name" value="SMUBP-2_HCS1_1B"/>
    <property type="match status" value="1"/>
</dbReference>
<keyword evidence="7" id="KW-0963">Cytoplasm</keyword>
<dbReference type="EC" id="3.6.4.13" evidence="6"/>
<dbReference type="FunFam" id="4.10.1110.10:FF:000002">
    <property type="entry name" value="Immunoglobulin mu DNA-binding protein 2"/>
    <property type="match status" value="1"/>
</dbReference>
<evidence type="ECO:0000313" key="36">
    <source>
        <dbReference type="Proteomes" id="UP001295444"/>
    </source>
</evidence>
<dbReference type="Proteomes" id="UP001295444">
    <property type="component" value="Chromosome 12"/>
</dbReference>
<evidence type="ECO:0000256" key="15">
    <source>
        <dbReference type="ARBA" id="ARBA00022840"/>
    </source>
</evidence>
<evidence type="ECO:0000256" key="16">
    <source>
        <dbReference type="ARBA" id="ARBA00022884"/>
    </source>
</evidence>
<keyword evidence="22" id="KW-0539">Nucleus</keyword>
<keyword evidence="18" id="KW-0805">Transcription regulation</keyword>
<dbReference type="Gene3D" id="3.30.1370.50">
    <property type="entry name" value="R3H-like domain"/>
    <property type="match status" value="1"/>
</dbReference>
<dbReference type="Gene3D" id="3.40.50.300">
    <property type="entry name" value="P-loop containing nucleotide triphosphate hydrolases"/>
    <property type="match status" value="2"/>
</dbReference>
<comment type="catalytic activity">
    <reaction evidence="26">
        <text>ATP + H2O = ADP + phosphate + H(+)</text>
        <dbReference type="Rhea" id="RHEA:13065"/>
        <dbReference type="ChEBI" id="CHEBI:15377"/>
        <dbReference type="ChEBI" id="CHEBI:15378"/>
        <dbReference type="ChEBI" id="CHEBI:30616"/>
        <dbReference type="ChEBI" id="CHEBI:43474"/>
        <dbReference type="ChEBI" id="CHEBI:456216"/>
        <dbReference type="EC" id="3.6.4.13"/>
    </reaction>
    <physiologicalReaction direction="left-to-right" evidence="26">
        <dbReference type="Rhea" id="RHEA:13066"/>
    </physiologicalReaction>
</comment>
<dbReference type="SUPFAM" id="SSF82708">
    <property type="entry name" value="R3H domain"/>
    <property type="match status" value="1"/>
</dbReference>
<dbReference type="Pfam" id="PF13087">
    <property type="entry name" value="AAA_12"/>
    <property type="match status" value="1"/>
</dbReference>
<evidence type="ECO:0000256" key="26">
    <source>
        <dbReference type="ARBA" id="ARBA00049390"/>
    </source>
</evidence>
<dbReference type="FunFam" id="3.40.50.300:FF:001171">
    <property type="entry name" value="DNA-binding protein SMUBP-2"/>
    <property type="match status" value="1"/>
</dbReference>
<evidence type="ECO:0000256" key="18">
    <source>
        <dbReference type="ARBA" id="ARBA00023015"/>
    </source>
</evidence>
<keyword evidence="11 31" id="KW-0863">Zinc-finger</keyword>
<dbReference type="FunFam" id="2.40.30.270:FF:000001">
    <property type="entry name" value="Immunoglobulin mu DNA-binding protein 2"/>
    <property type="match status" value="1"/>
</dbReference>
<keyword evidence="8" id="KW-0820">tRNA-binding</keyword>
<dbReference type="Gene3D" id="2.40.30.270">
    <property type="match status" value="1"/>
</dbReference>
<evidence type="ECO:0000256" key="20">
    <source>
        <dbReference type="ARBA" id="ARBA00023159"/>
    </source>
</evidence>
<evidence type="ECO:0000256" key="14">
    <source>
        <dbReference type="ARBA" id="ARBA00022833"/>
    </source>
</evidence>
<dbReference type="InterPro" id="IPR000058">
    <property type="entry name" value="Znf_AN1"/>
</dbReference>
<dbReference type="InterPro" id="IPR048761">
    <property type="entry name" value="SMUBP-2_HCS1_1B"/>
</dbReference>
<evidence type="ECO:0000259" key="34">
    <source>
        <dbReference type="PROSITE" id="PS51061"/>
    </source>
</evidence>
<dbReference type="SMART" id="SM00382">
    <property type="entry name" value="AAA"/>
    <property type="match status" value="1"/>
</dbReference>
<feature type="compositionally biased region" description="Basic and acidic residues" evidence="32">
    <location>
        <begin position="869"/>
        <end position="878"/>
    </location>
</feature>
<dbReference type="FunFam" id="3.40.50.300:FF:001146">
    <property type="entry name" value="DNA-binding protein SMUBP-2 isoform X1"/>
    <property type="match status" value="1"/>
</dbReference>
<dbReference type="InterPro" id="IPR001374">
    <property type="entry name" value="R3H_dom"/>
</dbReference>
<evidence type="ECO:0000256" key="23">
    <source>
        <dbReference type="ARBA" id="ARBA00023273"/>
    </source>
</evidence>
<keyword evidence="12" id="KW-0378">Hydrolase</keyword>
<dbReference type="InterPro" id="IPR041677">
    <property type="entry name" value="DNA2/NAM7_AAA_11"/>
</dbReference>
<dbReference type="CDD" id="cd02641">
    <property type="entry name" value="R3H_Smubp-2_like"/>
    <property type="match status" value="1"/>
</dbReference>
<evidence type="ECO:0000256" key="3">
    <source>
        <dbReference type="ARBA" id="ARBA00004496"/>
    </source>
</evidence>
<keyword evidence="16" id="KW-0694">RNA-binding</keyword>
<dbReference type="InterPro" id="IPR047187">
    <property type="entry name" value="SF1_C_Upf1"/>
</dbReference>
<keyword evidence="15" id="KW-0067">ATP-binding</keyword>
<evidence type="ECO:0000256" key="2">
    <source>
        <dbReference type="ARBA" id="ARBA00004489"/>
    </source>
</evidence>
<dbReference type="InterPro" id="IPR050534">
    <property type="entry name" value="Coronavir_polyprotein_1ab"/>
</dbReference>
<dbReference type="SMART" id="SM00393">
    <property type="entry name" value="R3H"/>
    <property type="match status" value="1"/>
</dbReference>
<evidence type="ECO:0000256" key="25">
    <source>
        <dbReference type="ARBA" id="ARBA00048432"/>
    </source>
</evidence>
<evidence type="ECO:0000256" key="8">
    <source>
        <dbReference type="ARBA" id="ARBA00022555"/>
    </source>
</evidence>
<evidence type="ECO:0000256" key="28">
    <source>
        <dbReference type="ARBA" id="ARBA00065318"/>
    </source>
</evidence>
<evidence type="ECO:0000256" key="5">
    <source>
        <dbReference type="ARBA" id="ARBA00012551"/>
    </source>
</evidence>
<dbReference type="PANTHER" id="PTHR43788:SF8">
    <property type="entry name" value="DNA-BINDING PROTEIN SMUBP-2"/>
    <property type="match status" value="1"/>
</dbReference>
<dbReference type="InterPro" id="IPR014001">
    <property type="entry name" value="Helicase_ATP-bd"/>
</dbReference>
<keyword evidence="19 35" id="KW-0238">DNA-binding</keyword>
<feature type="compositionally biased region" description="Basic and acidic residues" evidence="32">
    <location>
        <begin position="837"/>
        <end position="847"/>
    </location>
</feature>
<dbReference type="GO" id="GO:1990904">
    <property type="term" value="C:ribonucleoprotein complex"/>
    <property type="evidence" value="ECO:0007669"/>
    <property type="project" value="UniProtKB-KW"/>
</dbReference>
<evidence type="ECO:0000256" key="12">
    <source>
        <dbReference type="ARBA" id="ARBA00022801"/>
    </source>
</evidence>
<dbReference type="GO" id="GO:0016787">
    <property type="term" value="F:hydrolase activity"/>
    <property type="evidence" value="ECO:0007669"/>
    <property type="project" value="UniProtKB-KW"/>
</dbReference>
<evidence type="ECO:0000256" key="4">
    <source>
        <dbReference type="ARBA" id="ARBA00007913"/>
    </source>
</evidence>
<dbReference type="GO" id="GO:0005634">
    <property type="term" value="C:nucleus"/>
    <property type="evidence" value="ECO:0007669"/>
    <property type="project" value="UniProtKB-SubCell"/>
</dbReference>
<keyword evidence="21" id="KW-0804">Transcription</keyword>
<protein>
    <recommendedName>
        <fullName evidence="29">DNA-binding protein SMUBP-2</fullName>
        <ecNumber evidence="5">3.6.4.12</ecNumber>
        <ecNumber evidence="6">3.6.4.13</ecNumber>
    </recommendedName>
    <alternativeName>
        <fullName evidence="30">ATP-dependent helicase IGHMBP2</fullName>
    </alternativeName>
</protein>
<dbReference type="CDD" id="cd18044">
    <property type="entry name" value="DEXXQc_SMUBP2"/>
    <property type="match status" value="1"/>
</dbReference>
<dbReference type="CDD" id="cd18808">
    <property type="entry name" value="SF1_C_Upf1"/>
    <property type="match status" value="1"/>
</dbReference>
<dbReference type="GO" id="GO:0030424">
    <property type="term" value="C:axon"/>
    <property type="evidence" value="ECO:0007669"/>
    <property type="project" value="UniProtKB-SubCell"/>
</dbReference>
<dbReference type="PROSITE" id="PS51061">
    <property type="entry name" value="R3H"/>
    <property type="match status" value="1"/>
</dbReference>
<gene>
    <name evidence="35" type="ORF">PECUL_23A062291</name>
</gene>
<feature type="compositionally biased region" description="Basic and acidic residues" evidence="32">
    <location>
        <begin position="812"/>
        <end position="826"/>
    </location>
</feature>
<feature type="compositionally biased region" description="Basic and acidic residues" evidence="32">
    <location>
        <begin position="1001"/>
        <end position="1010"/>
    </location>
</feature>
<dbReference type="EMBL" id="OW240923">
    <property type="protein sequence ID" value="CAH2326179.1"/>
    <property type="molecule type" value="Genomic_DNA"/>
</dbReference>
<dbReference type="SUPFAM" id="SSF52540">
    <property type="entry name" value="P-loop containing nucleoside triphosphate hydrolases"/>
    <property type="match status" value="1"/>
</dbReference>
<dbReference type="GO" id="GO:0003724">
    <property type="term" value="F:RNA helicase activity"/>
    <property type="evidence" value="ECO:0007669"/>
    <property type="project" value="UniProtKB-EC"/>
</dbReference>
<keyword evidence="23" id="KW-0966">Cell projection</keyword>
<feature type="region of interest" description="Disordered" evidence="32">
    <location>
        <begin position="812"/>
        <end position="886"/>
    </location>
</feature>
<dbReference type="InterPro" id="IPR034072">
    <property type="entry name" value="R3H_Smubp-2"/>
</dbReference>
<evidence type="ECO:0000256" key="6">
    <source>
        <dbReference type="ARBA" id="ARBA00012552"/>
    </source>
</evidence>
<dbReference type="InterPro" id="IPR027417">
    <property type="entry name" value="P-loop_NTPase"/>
</dbReference>
<dbReference type="SMART" id="SM00154">
    <property type="entry name" value="ZnF_AN1"/>
    <property type="match status" value="1"/>
</dbReference>
<accession>A0AAD1WXF1</accession>
<dbReference type="InterPro" id="IPR003593">
    <property type="entry name" value="AAA+_ATPase"/>
</dbReference>
<dbReference type="GO" id="GO:0005737">
    <property type="term" value="C:cytoplasm"/>
    <property type="evidence" value="ECO:0007669"/>
    <property type="project" value="UniProtKB-SubCell"/>
</dbReference>
<proteinExistence type="inferred from homology"/>
<keyword evidence="14" id="KW-0862">Zinc</keyword>
<dbReference type="GO" id="GO:0008270">
    <property type="term" value="F:zinc ion binding"/>
    <property type="evidence" value="ECO:0007669"/>
    <property type="project" value="UniProtKB-KW"/>
</dbReference>
<keyword evidence="10" id="KW-0547">Nucleotide-binding</keyword>
<comment type="subcellular location">
    <subcellularLocation>
        <location evidence="2">Cell projection</location>
        <location evidence="2">Axon</location>
    </subcellularLocation>
    <subcellularLocation>
        <location evidence="3">Cytoplasm</location>
    </subcellularLocation>
    <subcellularLocation>
        <location evidence="1">Nucleus</location>
    </subcellularLocation>
</comment>
<evidence type="ECO:0000256" key="1">
    <source>
        <dbReference type="ARBA" id="ARBA00004123"/>
    </source>
</evidence>
<evidence type="ECO:0000256" key="21">
    <source>
        <dbReference type="ARBA" id="ARBA00023163"/>
    </source>
</evidence>
<dbReference type="FunFam" id="3.30.1370.50:FF:000002">
    <property type="entry name" value="Immunoglobulin mu DNA-binding protein 2"/>
    <property type="match status" value="1"/>
</dbReference>
<comment type="similarity">
    <text evidence="4">Belongs to the DNA2/NAM7 helicase family.</text>
</comment>
<keyword evidence="13" id="KW-0347">Helicase</keyword>
<comment type="catalytic activity">
    <reaction evidence="25">
        <text>ATP + H2O = ADP + phosphate + H(+)</text>
        <dbReference type="Rhea" id="RHEA:13065"/>
        <dbReference type="ChEBI" id="CHEBI:15377"/>
        <dbReference type="ChEBI" id="CHEBI:15378"/>
        <dbReference type="ChEBI" id="CHEBI:30616"/>
        <dbReference type="ChEBI" id="CHEBI:43474"/>
        <dbReference type="ChEBI" id="CHEBI:456216"/>
        <dbReference type="EC" id="3.6.4.12"/>
    </reaction>
    <physiologicalReaction direction="left-to-right" evidence="25">
        <dbReference type="Rhea" id="RHEA:13066"/>
    </physiologicalReaction>
</comment>
<evidence type="ECO:0000256" key="24">
    <source>
        <dbReference type="ARBA" id="ARBA00023274"/>
    </source>
</evidence>
<dbReference type="PROSITE" id="PS51039">
    <property type="entry name" value="ZF_AN1"/>
    <property type="match status" value="1"/>
</dbReference>
<keyword evidence="36" id="KW-1185">Reference proteome</keyword>
<evidence type="ECO:0000256" key="19">
    <source>
        <dbReference type="ARBA" id="ARBA00023125"/>
    </source>
</evidence>
<organism evidence="35 36">
    <name type="scientific">Pelobates cultripes</name>
    <name type="common">Western spadefoot toad</name>
    <dbReference type="NCBI Taxonomy" id="61616"/>
    <lineage>
        <taxon>Eukaryota</taxon>
        <taxon>Metazoa</taxon>
        <taxon>Chordata</taxon>
        <taxon>Craniata</taxon>
        <taxon>Vertebrata</taxon>
        <taxon>Euteleostomi</taxon>
        <taxon>Amphibia</taxon>
        <taxon>Batrachia</taxon>
        <taxon>Anura</taxon>
        <taxon>Pelobatoidea</taxon>
        <taxon>Pelobatidae</taxon>
        <taxon>Pelobates</taxon>
    </lineage>
</organism>
<dbReference type="InterPro" id="IPR004483">
    <property type="entry name" value="SMUBP-2/Hcs1-like"/>
</dbReference>
<dbReference type="InterPro" id="IPR036867">
    <property type="entry name" value="R3H_dom_sf"/>
</dbReference>
<evidence type="ECO:0000259" key="33">
    <source>
        <dbReference type="PROSITE" id="PS51039"/>
    </source>
</evidence>
<evidence type="ECO:0000256" key="13">
    <source>
        <dbReference type="ARBA" id="ARBA00022806"/>
    </source>
</evidence>
<comment type="subunit">
    <text evidence="28">Homooligomer. Interacts with RUVBL1. Interacts with RUVBL2. Interacts with GTF3C1. Interacts with ABT1. Interacts with ribosomes.</text>
</comment>
<name>A0AAD1WXF1_PELCU</name>
<dbReference type="Pfam" id="PF13086">
    <property type="entry name" value="AAA_11"/>
    <property type="match status" value="1"/>
</dbReference>
<reference evidence="35" key="1">
    <citation type="submission" date="2022-03" db="EMBL/GenBank/DDBJ databases">
        <authorList>
            <person name="Alioto T."/>
            <person name="Alioto T."/>
            <person name="Gomez Garrido J."/>
        </authorList>
    </citation>
    <scope>NUCLEOTIDE SEQUENCE</scope>
</reference>
<dbReference type="Pfam" id="PF01428">
    <property type="entry name" value="zf-AN1"/>
    <property type="match status" value="1"/>
</dbReference>
<evidence type="ECO:0000256" key="27">
    <source>
        <dbReference type="ARBA" id="ARBA00060343"/>
    </source>
</evidence>
<keyword evidence="20" id="KW-0010">Activator</keyword>
<dbReference type="Pfam" id="PF01424">
    <property type="entry name" value="R3H"/>
    <property type="match status" value="1"/>
</dbReference>
<dbReference type="NCBIfam" id="TIGR00376">
    <property type="entry name" value="IGHMBP2 family helicase"/>
    <property type="match status" value="1"/>
</dbReference>
<evidence type="ECO:0000256" key="17">
    <source>
        <dbReference type="ARBA" id="ARBA00022990"/>
    </source>
</evidence>
<keyword evidence="17" id="KW-0007">Acetylation</keyword>
<evidence type="ECO:0000256" key="7">
    <source>
        <dbReference type="ARBA" id="ARBA00022490"/>
    </source>
</evidence>
<dbReference type="Gene3D" id="4.10.1110.10">
    <property type="entry name" value="AN1-like Zinc finger"/>
    <property type="match status" value="1"/>
</dbReference>
<dbReference type="AlphaFoldDB" id="A0AAD1WXF1"/>
<comment type="function">
    <text evidence="27">5' to 3' helicase that unwinds RNA and DNA duplexes in an ATP-dependent reaction. Specific to 5'-phosphorylated single-stranded guanine-rich sequences. May play a role in RNA metabolism, ribosome biogenesis or initiation of translation. May play a role in regulation of transcription. Interacts with tRNA-Tyr.</text>
</comment>
<evidence type="ECO:0000256" key="22">
    <source>
        <dbReference type="ARBA" id="ARBA00023242"/>
    </source>
</evidence>
<sequence>MRPAPLCCETCSSLLRDLLLSAARPAPLCCETCSSLLRDLLLSAARPAPLCCETCSSLLRDLLLSAARPAPLCCETCSSLLRDRLLSAARPAPLCCETCSSLLRDRLLLLRDRLLSLSETVSSLSQRDCLLSLSGRLSPLSLRDRLLSLQRDRLLSLQRDRLLSLQRDRLLSLQRDRLLSLQRDRLLSLQAWQESVSLKELQRKGVCLLKLQVANQRTGLYGRLIVTFTPKKYDSEAVLPSNSFGSGDIVGLYESSSPGEPLATGIVAGITQKNINVAFDEAQNESLNLGSECTYRLLKLANDVTFKRIKKALTTLAQYHTGPASNLINVLFYSSEPGGSTASRALDFFNPSLDDSQKEAVIFALGQREVAIVHGPPGTGKTTTVVEIILQAVKQGLKILCCAPSNVAVDNLVERLAVYKQKILRLGHPARLLESLQHHSLDAVLARSDNAQIVADIRKDIDQTFAKMRKLHRKEDKYSLKNEIKTLRKELKTREEAAMTETLKNANVILATNTGASLDGPLKLLSDNYFDLVVIDECAQALEACCWISLLFAKKCILAGDHKQLAPTILSHKAAEKGLSLSLMERLIEKYGNSIVKMLTVQYRMHQSIMQWASQEMYEGKLLAHSSVQHHLLKDLPGVSLTEETSMPLLLIDTAHCGLFEIEVEDEQSKGNPGEVRLVDLHIQALTKAGVKPRDIAVIAPYNLQVDMLRVCLRQRYSDLEIKSVDGFQGREKEAIVLSFVRSNTKGEVGFLAEDRRINVAITRARRHVAVICDSHTVSNHKFLKDLVAYFNQHGEVRTAFEYLEDIVPEKYSQEKETSSKQETRAKNLTSTKQKRPAAEKPDKQKFSESSNGKATDKLKIKLGNTTENVHENKKNAECSENQTNKDNLRKTIDDFMKDPHKTHLAFPSTLTSHDRLLVHQIAEECGLQHVSMGDGNQRCISVSKTEAISKDTVSPKMDDSAPEKLFQIWPKEKAENEKEISVASSSIDLKVLHMEKLQREQKKLEESTRKKQTATAPKPAEKKKADVRCKTDANAAVTGADDNFDALIAAVVKSDNTCGFAKCKASVVTVGDLCLHCNKRYCLSHHIPEVHGCGERAKANARTRISREGVLYAGSGQKDHSLDPTKKVHLHRKLEKKINDLTNQRKIKKKEN</sequence>